<name>A0A6C0HDC0_9ZZZZ</name>
<dbReference type="AlphaFoldDB" id="A0A6C0HDC0"/>
<dbReference type="EMBL" id="MN739934">
    <property type="protein sequence ID" value="QHT78632.1"/>
    <property type="molecule type" value="Genomic_DNA"/>
</dbReference>
<reference evidence="1" key="1">
    <citation type="journal article" date="2020" name="Nature">
        <title>Giant virus diversity and host interactions through global metagenomics.</title>
        <authorList>
            <person name="Schulz F."/>
            <person name="Roux S."/>
            <person name="Paez-Espino D."/>
            <person name="Jungbluth S."/>
            <person name="Walsh D.A."/>
            <person name="Denef V.J."/>
            <person name="McMahon K.D."/>
            <person name="Konstantinidis K.T."/>
            <person name="Eloe-Fadrosh E.A."/>
            <person name="Kyrpides N.C."/>
            <person name="Woyke T."/>
        </authorList>
    </citation>
    <scope>NUCLEOTIDE SEQUENCE</scope>
    <source>
        <strain evidence="1">GVMAG-M-3300023179-92</strain>
    </source>
</reference>
<sequence>MNCMNIIIILVILLLVLSLKNSEMFAFVSTEGLDNPLVVFQKPNIPVDVPTPMGSYFPSTKLSYIGSEEPVCDNGYGYYNLGETKKVNGKDVNAKVMYNFNEYDAMCSPYVLKQELMTCAVYNKNNNIEFYGFMPKKC</sequence>
<protein>
    <submittedName>
        <fullName evidence="1">Uncharacterized protein</fullName>
    </submittedName>
</protein>
<accession>A0A6C0HDC0</accession>
<evidence type="ECO:0000313" key="1">
    <source>
        <dbReference type="EMBL" id="QHT78632.1"/>
    </source>
</evidence>
<organism evidence="1">
    <name type="scientific">viral metagenome</name>
    <dbReference type="NCBI Taxonomy" id="1070528"/>
    <lineage>
        <taxon>unclassified sequences</taxon>
        <taxon>metagenomes</taxon>
        <taxon>organismal metagenomes</taxon>
    </lineage>
</organism>
<proteinExistence type="predicted"/>